<keyword evidence="2" id="KW-1185">Reference proteome</keyword>
<dbReference type="Proteomes" id="UP001174748">
    <property type="component" value="Unassembled WGS sequence"/>
</dbReference>
<dbReference type="EMBL" id="JARTOI010000141">
    <property type="protein sequence ID" value="MDK5174267.1"/>
    <property type="molecule type" value="Genomic_DNA"/>
</dbReference>
<accession>A0ABT7GMB3</accession>
<sequence>MGEYEEASVPIENHPLIGTKLGIRVDKLDLDCTLQVESVWIDEDGDISVYELVSPLIDGLDHLEAPIEYTNTIH</sequence>
<evidence type="ECO:0000313" key="2">
    <source>
        <dbReference type="Proteomes" id="UP001174748"/>
    </source>
</evidence>
<proteinExistence type="predicted"/>
<organism evidence="1 2">
    <name type="scientific">Serratia nevei</name>
    <dbReference type="NCBI Taxonomy" id="2703794"/>
    <lineage>
        <taxon>Bacteria</taxon>
        <taxon>Pseudomonadati</taxon>
        <taxon>Pseudomonadota</taxon>
        <taxon>Gammaproteobacteria</taxon>
        <taxon>Enterobacterales</taxon>
        <taxon>Yersiniaceae</taxon>
        <taxon>Serratia</taxon>
    </lineage>
</organism>
<name>A0ABT7GMB3_9GAMM</name>
<comment type="caution">
    <text evidence="1">The sequence shown here is derived from an EMBL/GenBank/DDBJ whole genome shotgun (WGS) entry which is preliminary data.</text>
</comment>
<reference evidence="1" key="1">
    <citation type="submission" date="2023-01" db="EMBL/GenBank/DDBJ databases">
        <title>Genomic dissection of endemic carbapenem resistance: metallo-beta-lactamase gene dissemination through clonal, plasmid and integron transfer pathways.</title>
        <authorList>
            <person name="Macesic N."/>
        </authorList>
    </citation>
    <scope>NUCLEOTIDE SEQUENCE</scope>
    <source>
        <strain evidence="1">CPO382</strain>
    </source>
</reference>
<gene>
    <name evidence="1" type="ORF">P9921_28095</name>
</gene>
<dbReference type="RefSeq" id="WP_201621323.1">
    <property type="nucleotide sequence ID" value="NZ_JARTMB010000019.1"/>
</dbReference>
<evidence type="ECO:0000313" key="1">
    <source>
        <dbReference type="EMBL" id="MDK5174267.1"/>
    </source>
</evidence>
<protein>
    <submittedName>
        <fullName evidence="1">Uncharacterized protein</fullName>
    </submittedName>
</protein>